<organism evidence="3 4">
    <name type="scientific">Cryomyces antarcticus</name>
    <dbReference type="NCBI Taxonomy" id="329879"/>
    <lineage>
        <taxon>Eukaryota</taxon>
        <taxon>Fungi</taxon>
        <taxon>Dikarya</taxon>
        <taxon>Ascomycota</taxon>
        <taxon>Pezizomycotina</taxon>
        <taxon>Dothideomycetes</taxon>
        <taxon>Dothideomycetes incertae sedis</taxon>
        <taxon>Cryomyces</taxon>
    </lineage>
</organism>
<name>A0ABR0KRA8_9PEZI</name>
<dbReference type="InterPro" id="IPR021109">
    <property type="entry name" value="Peptidase_aspartic_dom_sf"/>
</dbReference>
<evidence type="ECO:0000313" key="3">
    <source>
        <dbReference type="EMBL" id="KAK5115884.1"/>
    </source>
</evidence>
<evidence type="ECO:0000256" key="1">
    <source>
        <dbReference type="SAM" id="Phobius"/>
    </source>
</evidence>
<feature type="transmembrane region" description="Helical" evidence="1">
    <location>
        <begin position="183"/>
        <end position="205"/>
    </location>
</feature>
<evidence type="ECO:0000259" key="2">
    <source>
        <dbReference type="PROSITE" id="PS51767"/>
    </source>
</evidence>
<dbReference type="Gene3D" id="2.40.70.10">
    <property type="entry name" value="Acid Proteases"/>
    <property type="match status" value="1"/>
</dbReference>
<keyword evidence="1" id="KW-0472">Membrane</keyword>
<comment type="caution">
    <text evidence="3">The sequence shown here is derived from an EMBL/GenBank/DDBJ whole genome shotgun (WGS) entry which is preliminary data.</text>
</comment>
<keyword evidence="4" id="KW-1185">Reference proteome</keyword>
<dbReference type="SUPFAM" id="SSF50630">
    <property type="entry name" value="Acid proteases"/>
    <property type="match status" value="1"/>
</dbReference>
<reference evidence="3 4" key="1">
    <citation type="submission" date="2023-08" db="EMBL/GenBank/DDBJ databases">
        <title>Black Yeasts Isolated from many extreme environments.</title>
        <authorList>
            <person name="Coleine C."/>
            <person name="Stajich J.E."/>
            <person name="Selbmann L."/>
        </authorList>
    </citation>
    <scope>NUCLEOTIDE SEQUENCE [LARGE SCALE GENOMIC DNA]</scope>
    <source>
        <strain evidence="3 4">CCFEE 536</strain>
    </source>
</reference>
<dbReference type="PROSITE" id="PS51767">
    <property type="entry name" value="PEPTIDASE_A1"/>
    <property type="match status" value="1"/>
</dbReference>
<sequence>HITSTSAANGPTTALSGNNSVIFAYIDSLVPHIWLPTDVCQAFETSFGLVWNATSNLHLVNDTLHSQLLARNASVVFTLGTSLSGNSSVDIVLPYSSFDLTASAPLVQNSSRYFPLRRVNNETQYTLGRAFLQNAYIIADYDRSNFSVSQAVFPGVGAPGNIVAILPPAGPGSVDHGLKSGGIVGIVVAILVIIISVAIVTFMVYRRRQKQRKVSRLAAQLEEERFQKAELDGTDASQEYGRKAHTELDAQENTRHELEVPNKAAEVHGHGNKPAHEQLVHELAAEDVLLPELESPALIKGAK</sequence>
<evidence type="ECO:0000313" key="4">
    <source>
        <dbReference type="Proteomes" id="UP001357485"/>
    </source>
</evidence>
<accession>A0ABR0KRA8</accession>
<feature type="domain" description="Peptidase A1" evidence="2">
    <location>
        <begin position="1"/>
        <end position="149"/>
    </location>
</feature>
<feature type="non-terminal residue" evidence="3">
    <location>
        <position position="1"/>
    </location>
</feature>
<gene>
    <name evidence="3" type="ORF">LTR16_005131</name>
</gene>
<dbReference type="EMBL" id="JAVRRA010025399">
    <property type="protein sequence ID" value="KAK5115884.1"/>
    <property type="molecule type" value="Genomic_DNA"/>
</dbReference>
<keyword evidence="1" id="KW-1133">Transmembrane helix</keyword>
<protein>
    <recommendedName>
        <fullName evidence="2">Peptidase A1 domain-containing protein</fullName>
    </recommendedName>
</protein>
<proteinExistence type="predicted"/>
<dbReference type="InterPro" id="IPR033121">
    <property type="entry name" value="PEPTIDASE_A1"/>
</dbReference>
<keyword evidence="1" id="KW-0812">Transmembrane</keyword>
<dbReference type="Proteomes" id="UP001357485">
    <property type="component" value="Unassembled WGS sequence"/>
</dbReference>